<gene>
    <name evidence="2" type="ORF">SYNPS1DRAFT_2290</name>
</gene>
<feature type="domain" description="Rab-GAP TBC" evidence="1">
    <location>
        <begin position="12"/>
        <end position="207"/>
    </location>
</feature>
<dbReference type="InterPro" id="IPR000195">
    <property type="entry name" value="Rab-GAP-TBC_dom"/>
</dbReference>
<reference evidence="3" key="1">
    <citation type="journal article" date="2018" name="Nat. Microbiol.">
        <title>Leveraging single-cell genomics to expand the fungal tree of life.</title>
        <authorList>
            <person name="Ahrendt S.R."/>
            <person name="Quandt C.A."/>
            <person name="Ciobanu D."/>
            <person name="Clum A."/>
            <person name="Salamov A."/>
            <person name="Andreopoulos B."/>
            <person name="Cheng J.F."/>
            <person name="Woyke T."/>
            <person name="Pelin A."/>
            <person name="Henrissat B."/>
            <person name="Reynolds N.K."/>
            <person name="Benny G.L."/>
            <person name="Smith M.E."/>
            <person name="James T.Y."/>
            <person name="Grigoriev I.V."/>
        </authorList>
    </citation>
    <scope>NUCLEOTIDE SEQUENCE [LARGE SCALE GENOMIC DNA]</scope>
    <source>
        <strain evidence="3">Benny S71-1</strain>
    </source>
</reference>
<evidence type="ECO:0000313" key="3">
    <source>
        <dbReference type="Proteomes" id="UP000278143"/>
    </source>
</evidence>
<dbReference type="SMART" id="SM00164">
    <property type="entry name" value="TBC"/>
    <property type="match status" value="1"/>
</dbReference>
<organism evidence="2 3">
    <name type="scientific">Syncephalis pseudoplumigaleata</name>
    <dbReference type="NCBI Taxonomy" id="1712513"/>
    <lineage>
        <taxon>Eukaryota</taxon>
        <taxon>Fungi</taxon>
        <taxon>Fungi incertae sedis</taxon>
        <taxon>Zoopagomycota</taxon>
        <taxon>Zoopagomycotina</taxon>
        <taxon>Zoopagomycetes</taxon>
        <taxon>Zoopagales</taxon>
        <taxon>Piptocephalidaceae</taxon>
        <taxon>Syncephalis</taxon>
    </lineage>
</organism>
<evidence type="ECO:0000259" key="1">
    <source>
        <dbReference type="PROSITE" id="PS50086"/>
    </source>
</evidence>
<dbReference type="PROSITE" id="PS50086">
    <property type="entry name" value="TBC_RABGAP"/>
    <property type="match status" value="1"/>
</dbReference>
<dbReference type="Gene3D" id="1.10.8.270">
    <property type="entry name" value="putative rabgap domain of human tbc1 domain family member 14 like domains"/>
    <property type="match status" value="1"/>
</dbReference>
<dbReference type="Gene3D" id="1.10.472.80">
    <property type="entry name" value="Ypt/Rab-GAP domain of gyp1p, domain 3"/>
    <property type="match status" value="1"/>
</dbReference>
<feature type="non-terminal residue" evidence="2">
    <location>
        <position position="227"/>
    </location>
</feature>
<evidence type="ECO:0000313" key="2">
    <source>
        <dbReference type="EMBL" id="RKP26104.1"/>
    </source>
</evidence>
<proteinExistence type="predicted"/>
<dbReference type="Proteomes" id="UP000278143">
    <property type="component" value="Unassembled WGS sequence"/>
</dbReference>
<accession>A0A4P9Z113</accession>
<dbReference type="InterPro" id="IPR035969">
    <property type="entry name" value="Rab-GAP_TBC_sf"/>
</dbReference>
<dbReference type="Pfam" id="PF00566">
    <property type="entry name" value="RabGAP-TBC"/>
    <property type="match status" value="1"/>
</dbReference>
<sequence length="227" mass="25806">LRRLALVHPIPAGHDELRRRLWRSLLACEGHFAPLQRLYPGLEARGPSSLHQQIRHDLSVLTQSDRFLSSHASDAQAQACLVDTLERMLNAFVHQMQDEQDVAGSYVQGLHWIALAFVEVLPDEAEAFAAFSLFITRCAPVYARATMDGLMDECLRILDRPLYEHLLDHGIFPERYAYNALLSFTGCRKVISQQDHLRLWDVFLAHGIHINVLCVVAQLIHARDVLL</sequence>
<dbReference type="OrthoDB" id="10263206at2759"/>
<dbReference type="AlphaFoldDB" id="A0A4P9Z113"/>
<dbReference type="PANTHER" id="PTHR22957:SF263">
    <property type="entry name" value="MITOTIC CHECK POINT PROTEIN BUB2"/>
    <property type="match status" value="1"/>
</dbReference>
<protein>
    <submittedName>
        <fullName evidence="2">Rab-GTPase-TBC domain-containing protein</fullName>
    </submittedName>
</protein>
<feature type="non-terminal residue" evidence="2">
    <location>
        <position position="1"/>
    </location>
</feature>
<keyword evidence="3" id="KW-1185">Reference proteome</keyword>
<dbReference type="EMBL" id="KZ989514">
    <property type="protein sequence ID" value="RKP26104.1"/>
    <property type="molecule type" value="Genomic_DNA"/>
</dbReference>
<name>A0A4P9Z113_9FUNG</name>
<dbReference type="SUPFAM" id="SSF47923">
    <property type="entry name" value="Ypt/Rab-GAP domain of gyp1p"/>
    <property type="match status" value="2"/>
</dbReference>
<dbReference type="PANTHER" id="PTHR22957">
    <property type="entry name" value="TBC1 DOMAIN FAMILY MEMBER GTPASE-ACTIVATING PROTEIN"/>
    <property type="match status" value="1"/>
</dbReference>
<dbReference type="GO" id="GO:0005096">
    <property type="term" value="F:GTPase activator activity"/>
    <property type="evidence" value="ECO:0007669"/>
    <property type="project" value="TreeGrafter"/>
</dbReference>